<dbReference type="InterPro" id="IPR045621">
    <property type="entry name" value="BPD_transp_1_N"/>
</dbReference>
<evidence type="ECO:0000256" key="8">
    <source>
        <dbReference type="SAM" id="MobiDB-lite"/>
    </source>
</evidence>
<dbReference type="PROSITE" id="PS50928">
    <property type="entry name" value="ABC_TM1"/>
    <property type="match status" value="1"/>
</dbReference>
<evidence type="ECO:0000259" key="9">
    <source>
        <dbReference type="PROSITE" id="PS50928"/>
    </source>
</evidence>
<gene>
    <name evidence="10" type="ORF">K8U61_14385</name>
</gene>
<name>A0ABS7UED2_9ACTN</name>
<dbReference type="PANTHER" id="PTHR43163">
    <property type="entry name" value="DIPEPTIDE TRANSPORT SYSTEM PERMEASE PROTEIN DPPB-RELATED"/>
    <property type="match status" value="1"/>
</dbReference>
<proteinExistence type="inferred from homology"/>
<dbReference type="InterPro" id="IPR035906">
    <property type="entry name" value="MetI-like_sf"/>
</dbReference>
<evidence type="ECO:0000256" key="1">
    <source>
        <dbReference type="ARBA" id="ARBA00004651"/>
    </source>
</evidence>
<dbReference type="PANTHER" id="PTHR43163:SF3">
    <property type="entry name" value="PEPTIDE ABC TRANSPORTER PERMEASE PROTEIN"/>
    <property type="match status" value="1"/>
</dbReference>
<feature type="transmembrane region" description="Helical" evidence="7">
    <location>
        <begin position="130"/>
        <end position="159"/>
    </location>
</feature>
<reference evidence="10 11" key="1">
    <citation type="submission" date="2021-09" db="EMBL/GenBank/DDBJ databases">
        <title>Whole genome sequence of Nocardioides sp. GBK3QG-3.</title>
        <authorList>
            <person name="Tuo L."/>
        </authorList>
    </citation>
    <scope>NUCLEOTIDE SEQUENCE [LARGE SCALE GENOMIC DNA]</scope>
    <source>
        <strain evidence="10 11">GBK3QG-3</strain>
    </source>
</reference>
<keyword evidence="11" id="KW-1185">Reference proteome</keyword>
<evidence type="ECO:0000256" key="4">
    <source>
        <dbReference type="ARBA" id="ARBA00022692"/>
    </source>
</evidence>
<comment type="caution">
    <text evidence="10">The sequence shown here is derived from an EMBL/GenBank/DDBJ whole genome shotgun (WGS) entry which is preliminary data.</text>
</comment>
<feature type="transmembrane region" description="Helical" evidence="7">
    <location>
        <begin position="216"/>
        <end position="235"/>
    </location>
</feature>
<keyword evidence="3" id="KW-1003">Cell membrane</keyword>
<feature type="transmembrane region" description="Helical" evidence="7">
    <location>
        <begin position="318"/>
        <end position="343"/>
    </location>
</feature>
<accession>A0ABS7UED2</accession>
<keyword evidence="4 7" id="KW-0812">Transmembrane</keyword>
<feature type="region of interest" description="Disordered" evidence="8">
    <location>
        <begin position="1"/>
        <end position="27"/>
    </location>
</feature>
<evidence type="ECO:0000256" key="6">
    <source>
        <dbReference type="ARBA" id="ARBA00023136"/>
    </source>
</evidence>
<feature type="domain" description="ABC transmembrane type-1" evidence="9">
    <location>
        <begin position="131"/>
        <end position="336"/>
    </location>
</feature>
<evidence type="ECO:0000256" key="2">
    <source>
        <dbReference type="ARBA" id="ARBA00022448"/>
    </source>
</evidence>
<dbReference type="SUPFAM" id="SSF161098">
    <property type="entry name" value="MetI-like"/>
    <property type="match status" value="1"/>
</dbReference>
<dbReference type="CDD" id="cd06261">
    <property type="entry name" value="TM_PBP2"/>
    <property type="match status" value="1"/>
</dbReference>
<dbReference type="InterPro" id="IPR000515">
    <property type="entry name" value="MetI-like"/>
</dbReference>
<dbReference type="EMBL" id="JAIQZJ010000008">
    <property type="protein sequence ID" value="MBZ5739359.1"/>
    <property type="molecule type" value="Genomic_DNA"/>
</dbReference>
<comment type="subcellular location">
    <subcellularLocation>
        <location evidence="1 7">Cell membrane</location>
        <topology evidence="1 7">Multi-pass membrane protein</topology>
    </subcellularLocation>
</comment>
<keyword evidence="5 7" id="KW-1133">Transmembrane helix</keyword>
<sequence length="353" mass="37225">MNSSVDASIAPSGPGAPGGPPSAASREPRASSLAGAWRRFLVRRLVGLVVNLALLVVVTFVIVRLIPGDPAAAIAGEDASQSQVDAVRVELGLDEPLPEQFLHYVVGVLHGDFGTSFHYQMPALDLVRAAAPYTITIAFASLVVFLVLGLAIGAAVGIITRGDRHRWLDHLFNVGAGLVASVPAYVQATLLIAVFAVWLAWLPPAYSPAYGLGESAVLPVAALSLGCIASVARITRREVAVVLEQDYMRSARGWRLPSLRLYAKHMMPNVLTTALTLSGIILTALLGSALIVEAVFAWPGLGTTTVQAIAQFKDYPVIRAAVFVIGAISLLFTLVIDIVLGILDPRTLGDSRG</sequence>
<dbReference type="Proteomes" id="UP000780875">
    <property type="component" value="Unassembled WGS sequence"/>
</dbReference>
<evidence type="ECO:0000313" key="10">
    <source>
        <dbReference type="EMBL" id="MBZ5739359.1"/>
    </source>
</evidence>
<dbReference type="Pfam" id="PF19300">
    <property type="entry name" value="BPD_transp_1_N"/>
    <property type="match status" value="1"/>
</dbReference>
<dbReference type="RefSeq" id="WP_224123729.1">
    <property type="nucleotide sequence ID" value="NZ_JAIQZJ010000008.1"/>
</dbReference>
<evidence type="ECO:0000256" key="3">
    <source>
        <dbReference type="ARBA" id="ARBA00022475"/>
    </source>
</evidence>
<comment type="similarity">
    <text evidence="7">Belongs to the binding-protein-dependent transport system permease family.</text>
</comment>
<evidence type="ECO:0000256" key="5">
    <source>
        <dbReference type="ARBA" id="ARBA00022989"/>
    </source>
</evidence>
<keyword evidence="2 7" id="KW-0813">Transport</keyword>
<dbReference type="Gene3D" id="1.10.3720.10">
    <property type="entry name" value="MetI-like"/>
    <property type="match status" value="1"/>
</dbReference>
<feature type="transmembrane region" description="Helical" evidence="7">
    <location>
        <begin position="270"/>
        <end position="298"/>
    </location>
</feature>
<feature type="transmembrane region" description="Helical" evidence="7">
    <location>
        <begin position="45"/>
        <end position="66"/>
    </location>
</feature>
<feature type="transmembrane region" description="Helical" evidence="7">
    <location>
        <begin position="171"/>
        <end position="201"/>
    </location>
</feature>
<dbReference type="Pfam" id="PF00528">
    <property type="entry name" value="BPD_transp_1"/>
    <property type="match status" value="1"/>
</dbReference>
<keyword evidence="6 7" id="KW-0472">Membrane</keyword>
<evidence type="ECO:0000313" key="11">
    <source>
        <dbReference type="Proteomes" id="UP000780875"/>
    </source>
</evidence>
<evidence type="ECO:0000256" key="7">
    <source>
        <dbReference type="RuleBase" id="RU363032"/>
    </source>
</evidence>
<organism evidence="10 11">
    <name type="scientific">Nocardioides mangrovi</name>
    <dbReference type="NCBI Taxonomy" id="2874580"/>
    <lineage>
        <taxon>Bacteria</taxon>
        <taxon>Bacillati</taxon>
        <taxon>Actinomycetota</taxon>
        <taxon>Actinomycetes</taxon>
        <taxon>Propionibacteriales</taxon>
        <taxon>Nocardioidaceae</taxon>
        <taxon>Nocardioides</taxon>
    </lineage>
</organism>
<protein>
    <submittedName>
        <fullName evidence="10">ABC transporter permease</fullName>
    </submittedName>
</protein>